<evidence type="ECO:0000313" key="4">
    <source>
        <dbReference type="EMBL" id="SPJ71753.1"/>
    </source>
</evidence>
<keyword evidence="5" id="KW-1185">Reference proteome</keyword>
<reference evidence="4" key="1">
    <citation type="submission" date="2018-03" db="EMBL/GenBank/DDBJ databases">
        <authorList>
            <person name="Guldener U."/>
        </authorList>
    </citation>
    <scope>NUCLEOTIDE SEQUENCE</scope>
</reference>
<organism evidence="4 5">
    <name type="scientific">Fusarium torulosum</name>
    <dbReference type="NCBI Taxonomy" id="33205"/>
    <lineage>
        <taxon>Eukaryota</taxon>
        <taxon>Fungi</taxon>
        <taxon>Dikarya</taxon>
        <taxon>Ascomycota</taxon>
        <taxon>Pezizomycotina</taxon>
        <taxon>Sordariomycetes</taxon>
        <taxon>Hypocreomycetidae</taxon>
        <taxon>Hypocreales</taxon>
        <taxon>Nectriaceae</taxon>
        <taxon>Fusarium</taxon>
    </lineage>
</organism>
<keyword evidence="2" id="KW-0326">Glycosidase</keyword>
<comment type="caution">
    <text evidence="4">The sequence shown here is derived from an EMBL/GenBank/DDBJ whole genome shotgun (WGS) entry which is preliminary data.</text>
</comment>
<dbReference type="InterPro" id="IPR013319">
    <property type="entry name" value="GH11/12"/>
</dbReference>
<name>A0AAE8M0I2_9HYPO</name>
<feature type="chain" id="PRO_5042055680" evidence="3">
    <location>
        <begin position="19"/>
        <end position="238"/>
    </location>
</feature>
<dbReference type="GO" id="GO:0000272">
    <property type="term" value="P:polysaccharide catabolic process"/>
    <property type="evidence" value="ECO:0007669"/>
    <property type="project" value="UniProtKB-KW"/>
</dbReference>
<dbReference type="Pfam" id="PF01670">
    <property type="entry name" value="Glyco_hydro_12"/>
    <property type="match status" value="1"/>
</dbReference>
<keyword evidence="2" id="KW-0378">Hydrolase</keyword>
<feature type="signal peptide" evidence="3">
    <location>
        <begin position="1"/>
        <end position="18"/>
    </location>
</feature>
<keyword evidence="2" id="KW-0119">Carbohydrate metabolism</keyword>
<sequence length="238" mass="26640">MKSPVIFLAGVFINLTLAQDLCDQYSYYVNGGYEFNNNRWGQDLGSGNQCTYIDWTNREGAGWHVDWSWSGGQDNVKTFPNSALQMDKKRLMSSISTMQSAAEWSYKGTDIRADVAYDLFTAADPNHATHSGEYELMIWLGKYGNVQPIGSLQGRADVEGHTWELWAGYNGSMKVFSFVAPSPINNFNADIKQFFNYLQKGQGFPADNQYLLTFQFGTEPFTGSNAKFSVSNFSAHVG</sequence>
<gene>
    <name evidence="4" type="ORF">FTOL_01481</name>
</gene>
<dbReference type="Proteomes" id="UP001187734">
    <property type="component" value="Unassembled WGS sequence"/>
</dbReference>
<evidence type="ECO:0000256" key="3">
    <source>
        <dbReference type="SAM" id="SignalP"/>
    </source>
</evidence>
<dbReference type="EMBL" id="ONZP01000046">
    <property type="protein sequence ID" value="SPJ71753.1"/>
    <property type="molecule type" value="Genomic_DNA"/>
</dbReference>
<protein>
    <submittedName>
        <fullName evidence="4">Probable endoglucanase I</fullName>
    </submittedName>
</protein>
<keyword evidence="2" id="KW-0624">Polysaccharide degradation</keyword>
<dbReference type="GO" id="GO:0008810">
    <property type="term" value="F:cellulase activity"/>
    <property type="evidence" value="ECO:0007669"/>
    <property type="project" value="InterPro"/>
</dbReference>
<evidence type="ECO:0000256" key="1">
    <source>
        <dbReference type="ARBA" id="ARBA00005519"/>
    </source>
</evidence>
<dbReference type="AlphaFoldDB" id="A0AAE8M0I2"/>
<dbReference type="PANTHER" id="PTHR34002">
    <property type="entry name" value="BLR1656 PROTEIN"/>
    <property type="match status" value="1"/>
</dbReference>
<evidence type="ECO:0000313" key="5">
    <source>
        <dbReference type="Proteomes" id="UP001187734"/>
    </source>
</evidence>
<dbReference type="Gene3D" id="2.60.120.180">
    <property type="match status" value="1"/>
</dbReference>
<comment type="similarity">
    <text evidence="1 2">Belongs to the glycosyl hydrolase 12 (cellulase H) family.</text>
</comment>
<accession>A0AAE8M0I2</accession>
<evidence type="ECO:0000256" key="2">
    <source>
        <dbReference type="RuleBase" id="RU361163"/>
    </source>
</evidence>
<dbReference type="PANTHER" id="PTHR34002:SF10">
    <property type="entry name" value="PUTATIVE-RELATED"/>
    <property type="match status" value="1"/>
</dbReference>
<dbReference type="InterPro" id="IPR002594">
    <property type="entry name" value="GH12"/>
</dbReference>
<dbReference type="SUPFAM" id="SSF49899">
    <property type="entry name" value="Concanavalin A-like lectins/glucanases"/>
    <property type="match status" value="1"/>
</dbReference>
<keyword evidence="3" id="KW-0732">Signal</keyword>
<dbReference type="InterPro" id="IPR013320">
    <property type="entry name" value="ConA-like_dom_sf"/>
</dbReference>
<proteinExistence type="inferred from homology"/>